<evidence type="ECO:0000256" key="15">
    <source>
        <dbReference type="SAM" id="MobiDB-lite"/>
    </source>
</evidence>
<evidence type="ECO:0000256" key="2">
    <source>
        <dbReference type="ARBA" id="ARBA00022481"/>
    </source>
</evidence>
<feature type="compositionally biased region" description="Basic and acidic residues" evidence="15">
    <location>
        <begin position="688"/>
        <end position="697"/>
    </location>
</feature>
<keyword evidence="6" id="KW-0832">Ubl conjugation</keyword>
<evidence type="ECO:0000259" key="16">
    <source>
        <dbReference type="PROSITE" id="PS50179"/>
    </source>
</evidence>
<feature type="region of interest" description="Disordered" evidence="15">
    <location>
        <begin position="1434"/>
        <end position="1460"/>
    </location>
</feature>
<dbReference type="SUPFAM" id="SSF48464">
    <property type="entry name" value="ENTH/VHS domain"/>
    <property type="match status" value="1"/>
</dbReference>
<feature type="region of interest" description="Disordered" evidence="15">
    <location>
        <begin position="773"/>
        <end position="880"/>
    </location>
</feature>
<dbReference type="InterPro" id="IPR047415">
    <property type="entry name" value="Pcf11_CID"/>
</dbReference>
<keyword evidence="7" id="KW-0007">Acetylation</keyword>
<feature type="compositionally biased region" description="Basic and acidic residues" evidence="15">
    <location>
        <begin position="339"/>
        <end position="357"/>
    </location>
</feature>
<feature type="domain" description="CID" evidence="17">
    <location>
        <begin position="14"/>
        <end position="142"/>
    </location>
</feature>
<dbReference type="EMBL" id="GFDL01002609">
    <property type="protein sequence ID" value="JAV32436.1"/>
    <property type="molecule type" value="Transcribed_RNA"/>
</dbReference>
<comment type="subcellular location">
    <subcellularLocation>
        <location evidence="1">Nucleus</location>
    </subcellularLocation>
</comment>
<evidence type="ECO:0000256" key="12">
    <source>
        <dbReference type="ARBA" id="ARBA00068814"/>
    </source>
</evidence>
<dbReference type="Pfam" id="PF04818">
    <property type="entry name" value="CID"/>
    <property type="match status" value="1"/>
</dbReference>
<evidence type="ECO:0000256" key="1">
    <source>
        <dbReference type="ARBA" id="ARBA00004123"/>
    </source>
</evidence>
<comment type="subunit">
    <text evidence="11">Associates with the phosphorylated CTD domain of POLR2A /RNA polymerase II.</text>
</comment>
<evidence type="ECO:0000256" key="3">
    <source>
        <dbReference type="ARBA" id="ARBA00022499"/>
    </source>
</evidence>
<dbReference type="GO" id="GO:0000993">
    <property type="term" value="F:RNA polymerase II complex binding"/>
    <property type="evidence" value="ECO:0007669"/>
    <property type="project" value="InterPro"/>
</dbReference>
<evidence type="ECO:0000259" key="17">
    <source>
        <dbReference type="PROSITE" id="PS51391"/>
    </source>
</evidence>
<name>A0A1Q3FY43_CULTA</name>
<feature type="compositionally biased region" description="Basic and acidic residues" evidence="15">
    <location>
        <begin position="849"/>
        <end position="861"/>
    </location>
</feature>
<feature type="compositionally biased region" description="Basic and acidic residues" evidence="15">
    <location>
        <begin position="300"/>
        <end position="325"/>
    </location>
</feature>
<feature type="compositionally biased region" description="Basic and acidic residues" evidence="15">
    <location>
        <begin position="793"/>
        <end position="802"/>
    </location>
</feature>
<proteinExistence type="predicted"/>
<feature type="compositionally biased region" description="Basic and acidic residues" evidence="15">
    <location>
        <begin position="663"/>
        <end position="680"/>
    </location>
</feature>
<evidence type="ECO:0000256" key="14">
    <source>
        <dbReference type="SAM" id="Coils"/>
    </source>
</evidence>
<organism evidence="18">
    <name type="scientific">Culex tarsalis</name>
    <name type="common">Encephalitis mosquito</name>
    <dbReference type="NCBI Taxonomy" id="7177"/>
    <lineage>
        <taxon>Eukaryota</taxon>
        <taxon>Metazoa</taxon>
        <taxon>Ecdysozoa</taxon>
        <taxon>Arthropoda</taxon>
        <taxon>Hexapoda</taxon>
        <taxon>Insecta</taxon>
        <taxon>Pterygota</taxon>
        <taxon>Neoptera</taxon>
        <taxon>Endopterygota</taxon>
        <taxon>Diptera</taxon>
        <taxon>Nematocera</taxon>
        <taxon>Culicoidea</taxon>
        <taxon>Culicidae</taxon>
        <taxon>Culicinae</taxon>
        <taxon>Culicini</taxon>
        <taxon>Culex</taxon>
        <taxon>Culex</taxon>
    </lineage>
</organism>
<keyword evidence="9" id="KW-0539">Nucleus</keyword>
<feature type="compositionally biased region" description="Low complexity" evidence="15">
    <location>
        <begin position="375"/>
        <end position="385"/>
    </location>
</feature>
<dbReference type="InterPro" id="IPR048830">
    <property type="entry name" value="PCF11_helical"/>
</dbReference>
<evidence type="ECO:0000256" key="9">
    <source>
        <dbReference type="ARBA" id="ARBA00023242"/>
    </source>
</evidence>
<evidence type="ECO:0000313" key="18">
    <source>
        <dbReference type="EMBL" id="JAV32436.1"/>
    </source>
</evidence>
<reference evidence="18" key="1">
    <citation type="submission" date="2017-01" db="EMBL/GenBank/DDBJ databases">
        <title>A deep insight into the sialotranscriptome of adult male and female Cluex tarsalis mosquitoes.</title>
        <authorList>
            <person name="Ribeiro J.M."/>
            <person name="Moreira F."/>
            <person name="Bernard K.A."/>
            <person name="Calvo E."/>
        </authorList>
    </citation>
    <scope>NUCLEOTIDE SEQUENCE</scope>
    <source>
        <strain evidence="18">Kern County</strain>
        <tissue evidence="18">Salivary glands</tissue>
    </source>
</reference>
<feature type="coiled-coil region" evidence="14">
    <location>
        <begin position="173"/>
        <end position="212"/>
    </location>
</feature>
<feature type="region of interest" description="Disordered" evidence="15">
    <location>
        <begin position="546"/>
        <end position="598"/>
    </location>
</feature>
<keyword evidence="4" id="KW-0597">Phosphoprotein</keyword>
<protein>
    <recommendedName>
        <fullName evidence="12">Pre-mRNA cleavage complex 2 protein Pcf11</fullName>
    </recommendedName>
    <alternativeName>
        <fullName evidence="13">Pre-mRNA cleavage complex II protein Pcf11</fullName>
    </alternativeName>
</protein>
<dbReference type="SMART" id="SM00582">
    <property type="entry name" value="RPR"/>
    <property type="match status" value="1"/>
</dbReference>
<dbReference type="InterPro" id="IPR006569">
    <property type="entry name" value="CID_dom"/>
</dbReference>
<dbReference type="PANTHER" id="PTHR15921">
    <property type="entry name" value="PRE-MRNA CLEAVAGE COMPLEX II"/>
    <property type="match status" value="1"/>
</dbReference>
<dbReference type="FunFam" id="1.25.40.90:FF:000015">
    <property type="entry name" value="Pre-mRNA cleavage complex 2 protein Pcf11"/>
    <property type="match status" value="1"/>
</dbReference>
<dbReference type="InterPro" id="IPR045154">
    <property type="entry name" value="PCF11-like"/>
</dbReference>
<dbReference type="Pfam" id="PF20845">
    <property type="entry name" value="Pcf11_helical"/>
    <property type="match status" value="1"/>
</dbReference>
<dbReference type="GO" id="GO:0005737">
    <property type="term" value="C:cytoplasm"/>
    <property type="evidence" value="ECO:0007669"/>
    <property type="project" value="TreeGrafter"/>
</dbReference>
<feature type="compositionally biased region" description="Polar residues" evidence="15">
    <location>
        <begin position="552"/>
        <end position="573"/>
    </location>
</feature>
<dbReference type="GO" id="GO:0006369">
    <property type="term" value="P:termination of RNA polymerase II transcription"/>
    <property type="evidence" value="ECO:0007669"/>
    <property type="project" value="InterPro"/>
</dbReference>
<evidence type="ECO:0000256" key="5">
    <source>
        <dbReference type="ARBA" id="ARBA00022664"/>
    </source>
</evidence>
<keyword evidence="8 14" id="KW-0175">Coiled coil</keyword>
<feature type="region of interest" description="Disordered" evidence="15">
    <location>
        <begin position="626"/>
        <end position="726"/>
    </location>
</feature>
<dbReference type="PANTHER" id="PTHR15921:SF3">
    <property type="entry name" value="PRE-MRNA CLEAVAGE COMPLEX 2 PROTEIN PCF11"/>
    <property type="match status" value="1"/>
</dbReference>
<sequence>MAAATLDQAAVDKRAREIETEYLSSLADLNVNSKPLINMLTILAEENLDYAPIIVNAVEKHLSQVQPEVKLPILYLIDSIVKNVGKQYQSLFSQVIVSTFCGVFETVNERVREKMFSLRQTWNEVFPQSKLYALDIKINSIDPGWPITAQLKPKSPAIHVNPMFLKNKVPESNLDMQQQLRDKQRELLELQARKLELELIATKKRIEEQEKQLVLQTASVSKEGPELKRPASAVVQPAATHPNPRGRILPPNQGMINLIKSRDPRLARRNAALAAAPSAVTAGVSSTVVAGVQIPAQPDKERLGRIPKRVDPRLKAQQVDADRKKVTSTTTSGVPALKSRAEYDVTKKRERKDDARLAKSSSLKSSSSEKKKPSSESSPSKSSPSSKKKSSSAEKSPSRSEKSSPKSREGKHNKISSSSSSESIKSGATRRPRETSKSPNRTASPAGGPTSSENLVPIVTNNESKDVDLRVLMPEKKLKLDHHQHQQQANLVMKPVVAPDQKNVLGEAAVDTKPENALPMVSQDIDLRIPPPALLKDVIVAVPDSVSPGLESRSSPVASSSTMEPASSTTVDSVGTVKKRPSNHKYEEPASKKSKSEKIDVLFGDEDVDLRKLAGPLNPVEVSILPPPPPIISTEPTNANVVESSVESPERQHPSSKAALEAVRAKIAEATKNKDRDKLGRPLLYNKLPDDPAERRRSINQPKPMDVDLRQQQQQQLQDDDNSQDGMNANIKTIIAQAQEQMEKGEITPEQYNILMKQVIQLNETQKIRQAQRMELMKRSHQQTSVPQLEPPEEVKIDDDNKPSTPPTNEDTTPPPPAMVNDFRGKVAPQEAKSKFNGQTFANATAADLRQRDPRRPRDGRFNPQTVVQQPAPGWPNRGHAPVQSVPAPSGLIINHRPPAPLLNPWDKAPFSRIDQNLIPPPPIRPHYPPPIVGMNSVVPAPMQTMLMPGVAKLNDSVRTINIDGIQREIRFYDDIAVIFMSWDEPKEIGFQKGSRMVVVDDRDSFELSFNECYKAITIEGKVYQMKLGAPTRELYIDNSWYECYFGDPPSNITLDGITRVFKISGPAPQVKIGNSRNDLVAGKINMIVNAETIIPVFLDSQVQMFEIQGTIHKLQFADFLLTVILDDHPYPVEFGGLPKVFKLRGKDYYIRFTAIPKLVVAGRVYIRDMIRTPLHRDLRTPPRDQSMLPPFMPQLSNVMSSMSGPQNNLFPAIQPQAPLMVPPIVTGLDYLTNLMPHSIPAANVSNNLTGYQIQSEDKPSVAPVLPTSSVAPTTNSAALPILQNINIDELYKKIVAAGILTKSNSAPASTSTSATSVASKLDKALEEELEEIEPVFLNKPDQLKKRQAAIVSQLFCGMQCSSCGVRFPPEQTMKYSQHLDWHFRQNRRDRDSARKAHSRKWYYDVSDWIQYEEIEDLEEREKNWFETQQTEQTEFNGDGETGGRSVESPLPSCPAGTDEEDKRCHMCHDEFEQFYCEDTEEWHLRNAIRAEENTYHPLCYEDYKTSLTLDETAMNATSDDADKSKADDDVEEVKIKQEVISDADDTAKEISLDDDDDVIVLPPTKEVVTEIPDDDDVETLDSHSTGEDGRTQSAAGGDDGASKSAQEPQIIETRIDDDIAIQEPTIENITVNDLDESEELRNVPDESSQTSQPIKVKEEPRDQDEIDEEDAQFEDVGTLESSVMVEDGSKDTETVDLEAVPSPAPALESTSQSQLKPSLDGNVELQDAPATTSIITNRIKINITKSKTTNTSAGASSTATSTSVSSHGGGSSIAVLVSGGGGGGNSYVDNCDDLLYANLDEVHGGGGGGDNSQNSSNQLIMMMHEEELEESNKGPVTATEEEPTDLAYDLKPSLHGIEFIRQPRVENGLEQSGLCSIM</sequence>
<dbReference type="Gene3D" id="1.25.40.90">
    <property type="match status" value="1"/>
</dbReference>
<evidence type="ECO:0000256" key="11">
    <source>
        <dbReference type="ARBA" id="ARBA00063659"/>
    </source>
</evidence>
<feature type="region of interest" description="Disordered" evidence="15">
    <location>
        <begin position="225"/>
        <end position="253"/>
    </location>
</feature>
<feature type="compositionally biased region" description="Basic and acidic residues" evidence="15">
    <location>
        <begin position="1581"/>
        <end position="1591"/>
    </location>
</feature>
<dbReference type="PROSITE" id="PS50179">
    <property type="entry name" value="VHS"/>
    <property type="match status" value="1"/>
</dbReference>
<feature type="region of interest" description="Disordered" evidence="15">
    <location>
        <begin position="1566"/>
        <end position="1670"/>
    </location>
</feature>
<dbReference type="InterPro" id="IPR002014">
    <property type="entry name" value="VHS_dom"/>
</dbReference>
<evidence type="ECO:0000256" key="7">
    <source>
        <dbReference type="ARBA" id="ARBA00022990"/>
    </source>
</evidence>
<feature type="compositionally biased region" description="Polar residues" evidence="15">
    <location>
        <begin position="437"/>
        <end position="462"/>
    </location>
</feature>
<keyword evidence="5" id="KW-0507">mRNA processing</keyword>
<dbReference type="GO" id="GO:0003729">
    <property type="term" value="F:mRNA binding"/>
    <property type="evidence" value="ECO:0007669"/>
    <property type="project" value="InterPro"/>
</dbReference>
<dbReference type="GO" id="GO:0035091">
    <property type="term" value="F:phosphatidylinositol binding"/>
    <property type="evidence" value="ECO:0007669"/>
    <property type="project" value="InterPro"/>
</dbReference>
<feature type="region of interest" description="Disordered" evidence="15">
    <location>
        <begin position="1748"/>
        <end position="1770"/>
    </location>
</feature>
<feature type="region of interest" description="Disordered" evidence="15">
    <location>
        <begin position="300"/>
        <end position="465"/>
    </location>
</feature>
<keyword evidence="2" id="KW-0488">Methylation</keyword>
<dbReference type="GO" id="GO:0005849">
    <property type="term" value="C:mRNA cleavage factor complex"/>
    <property type="evidence" value="ECO:0007669"/>
    <property type="project" value="TreeGrafter"/>
</dbReference>
<feature type="compositionally biased region" description="Polar residues" evidence="15">
    <location>
        <begin position="638"/>
        <end position="647"/>
    </location>
</feature>
<feature type="compositionally biased region" description="Low complexity" evidence="15">
    <location>
        <begin position="415"/>
        <end position="426"/>
    </location>
</feature>
<feature type="domain" description="VHS" evidence="16">
    <location>
        <begin position="55"/>
        <end position="126"/>
    </location>
</feature>
<dbReference type="CDD" id="cd16982">
    <property type="entry name" value="CID_Pcf11"/>
    <property type="match status" value="1"/>
</dbReference>
<evidence type="ECO:0000256" key="6">
    <source>
        <dbReference type="ARBA" id="ARBA00022843"/>
    </source>
</evidence>
<feature type="compositionally biased region" description="Basic and acidic residues" evidence="15">
    <location>
        <begin position="584"/>
        <end position="598"/>
    </location>
</feature>
<dbReference type="GO" id="GO:0031124">
    <property type="term" value="P:mRNA 3'-end processing"/>
    <property type="evidence" value="ECO:0007669"/>
    <property type="project" value="InterPro"/>
</dbReference>
<evidence type="ECO:0000256" key="13">
    <source>
        <dbReference type="ARBA" id="ARBA00083113"/>
    </source>
</evidence>
<keyword evidence="3" id="KW-1017">Isopeptide bond</keyword>
<feature type="compositionally biased region" description="Basic and acidic residues" evidence="15">
    <location>
        <begin position="396"/>
        <end position="412"/>
    </location>
</feature>
<dbReference type="GO" id="GO:0043130">
    <property type="term" value="F:ubiquitin binding"/>
    <property type="evidence" value="ECO:0007669"/>
    <property type="project" value="InterPro"/>
</dbReference>
<evidence type="ECO:0000256" key="10">
    <source>
        <dbReference type="ARBA" id="ARBA00057101"/>
    </source>
</evidence>
<dbReference type="PROSITE" id="PS51391">
    <property type="entry name" value="CID"/>
    <property type="match status" value="1"/>
</dbReference>
<accession>A0A1Q3FY43</accession>
<evidence type="ECO:0000256" key="4">
    <source>
        <dbReference type="ARBA" id="ARBA00022553"/>
    </source>
</evidence>
<evidence type="ECO:0000256" key="8">
    <source>
        <dbReference type="ARBA" id="ARBA00023054"/>
    </source>
</evidence>
<comment type="function">
    <text evidence="10">Component of pre-mRNA cleavage complex II, which promotes transcription termination by RNA polymerase II.</text>
</comment>
<dbReference type="InterPro" id="IPR008942">
    <property type="entry name" value="ENTH_VHS"/>
</dbReference>